<feature type="compositionally biased region" description="Low complexity" evidence="11">
    <location>
        <begin position="81"/>
        <end position="103"/>
    </location>
</feature>
<dbReference type="GO" id="GO:0004707">
    <property type="term" value="F:MAP kinase activity"/>
    <property type="evidence" value="ECO:0007669"/>
    <property type="project" value="UniProtKB-EC"/>
</dbReference>
<feature type="region of interest" description="Disordered" evidence="11">
    <location>
        <begin position="895"/>
        <end position="927"/>
    </location>
</feature>
<dbReference type="FunFam" id="3.30.200.20:FF:000387">
    <property type="entry name" value="Serine/threonine-protein kinase STE11"/>
    <property type="match status" value="1"/>
</dbReference>
<feature type="compositionally biased region" description="Polar residues" evidence="11">
    <location>
        <begin position="1444"/>
        <end position="1471"/>
    </location>
</feature>
<feature type="region of interest" description="Disordered" evidence="11">
    <location>
        <begin position="75"/>
        <end position="261"/>
    </location>
</feature>
<feature type="region of interest" description="Disordered" evidence="11">
    <location>
        <begin position="699"/>
        <end position="746"/>
    </location>
</feature>
<dbReference type="SUPFAM" id="SSF56112">
    <property type="entry name" value="Protein kinase-like (PK-like)"/>
    <property type="match status" value="1"/>
</dbReference>
<dbReference type="OrthoDB" id="266718at2759"/>
<feature type="region of interest" description="Disordered" evidence="11">
    <location>
        <begin position="294"/>
        <end position="367"/>
    </location>
</feature>
<dbReference type="InterPro" id="IPR011009">
    <property type="entry name" value="Kinase-like_dom_sf"/>
</dbReference>
<comment type="caution">
    <text evidence="13">The sequence shown here is derived from an EMBL/GenBank/DDBJ whole genome shotgun (WGS) entry which is preliminary data.</text>
</comment>
<evidence type="ECO:0000256" key="10">
    <source>
        <dbReference type="SAM" id="Coils"/>
    </source>
</evidence>
<dbReference type="PROSITE" id="PS00107">
    <property type="entry name" value="PROTEIN_KINASE_ATP"/>
    <property type="match status" value="1"/>
</dbReference>
<accession>A0A9N9KYK8</accession>
<feature type="coiled-coil region" evidence="10">
    <location>
        <begin position="939"/>
        <end position="993"/>
    </location>
</feature>
<dbReference type="InterPro" id="IPR008271">
    <property type="entry name" value="Ser/Thr_kinase_AS"/>
</dbReference>
<evidence type="ECO:0000313" key="14">
    <source>
        <dbReference type="Proteomes" id="UP000696280"/>
    </source>
</evidence>
<feature type="domain" description="Protein kinase" evidence="12">
    <location>
        <begin position="1574"/>
        <end position="1844"/>
    </location>
</feature>
<dbReference type="EC" id="2.7.11.24" evidence="2"/>
<dbReference type="PROSITE" id="PS50011">
    <property type="entry name" value="PROTEIN_KINASE_DOM"/>
    <property type="match status" value="1"/>
</dbReference>
<feature type="region of interest" description="Disordered" evidence="11">
    <location>
        <begin position="1214"/>
        <end position="1243"/>
    </location>
</feature>
<dbReference type="SMART" id="SM00220">
    <property type="entry name" value="S_TKc"/>
    <property type="match status" value="1"/>
</dbReference>
<keyword evidence="3" id="KW-0808">Transferase</keyword>
<reference evidence="13" key="1">
    <citation type="submission" date="2021-07" db="EMBL/GenBank/DDBJ databases">
        <authorList>
            <person name="Durling M."/>
        </authorList>
    </citation>
    <scope>NUCLEOTIDE SEQUENCE</scope>
</reference>
<feature type="region of interest" description="Disordered" evidence="11">
    <location>
        <begin position="1009"/>
        <end position="1095"/>
    </location>
</feature>
<feature type="compositionally biased region" description="Low complexity" evidence="11">
    <location>
        <begin position="618"/>
        <end position="628"/>
    </location>
</feature>
<evidence type="ECO:0000256" key="6">
    <source>
        <dbReference type="ARBA" id="ARBA00022840"/>
    </source>
</evidence>
<feature type="compositionally biased region" description="Polar residues" evidence="11">
    <location>
        <begin position="712"/>
        <end position="723"/>
    </location>
</feature>
<feature type="region of interest" description="Disordered" evidence="11">
    <location>
        <begin position="1507"/>
        <end position="1529"/>
    </location>
</feature>
<keyword evidence="6 9" id="KW-0067">ATP-binding</keyword>
<dbReference type="GO" id="GO:0005524">
    <property type="term" value="F:ATP binding"/>
    <property type="evidence" value="ECO:0007669"/>
    <property type="project" value="UniProtKB-UniRule"/>
</dbReference>
<dbReference type="InterPro" id="IPR000719">
    <property type="entry name" value="Prot_kinase_dom"/>
</dbReference>
<feature type="compositionally biased region" description="Polar residues" evidence="11">
    <location>
        <begin position="1142"/>
        <end position="1170"/>
    </location>
</feature>
<name>A0A9N9KYK8_9HELO</name>
<feature type="compositionally biased region" description="Low complexity" evidence="11">
    <location>
        <begin position="344"/>
        <end position="364"/>
    </location>
</feature>
<evidence type="ECO:0000256" key="11">
    <source>
        <dbReference type="SAM" id="MobiDB-lite"/>
    </source>
</evidence>
<feature type="compositionally biased region" description="Polar residues" evidence="11">
    <location>
        <begin position="590"/>
        <end position="609"/>
    </location>
</feature>
<dbReference type="InterPro" id="IPR050538">
    <property type="entry name" value="MAP_kinase_kinase_kinase"/>
</dbReference>
<feature type="region of interest" description="Disordered" evidence="11">
    <location>
        <begin position="561"/>
        <end position="633"/>
    </location>
</feature>
<dbReference type="FunFam" id="1.10.510.10:FF:000182">
    <property type="entry name" value="MAP kinase kinase kinase mkh1"/>
    <property type="match status" value="1"/>
</dbReference>
<feature type="compositionally biased region" description="Pro residues" evidence="11">
    <location>
        <begin position="104"/>
        <end position="117"/>
    </location>
</feature>
<dbReference type="Gene3D" id="1.10.510.10">
    <property type="entry name" value="Transferase(Phosphotransferase) domain 1"/>
    <property type="match status" value="1"/>
</dbReference>
<protein>
    <recommendedName>
        <fullName evidence="2">mitogen-activated protein kinase</fullName>
        <ecNumber evidence="2">2.7.11.24</ecNumber>
    </recommendedName>
</protein>
<feature type="region of interest" description="Disordered" evidence="11">
    <location>
        <begin position="1290"/>
        <end position="1371"/>
    </location>
</feature>
<gene>
    <name evidence="13" type="ORF">HYFRA_00005987</name>
</gene>
<dbReference type="GO" id="GO:0000196">
    <property type="term" value="P:cell integrity MAPK cascade"/>
    <property type="evidence" value="ECO:0007669"/>
    <property type="project" value="UniProtKB-ARBA"/>
</dbReference>
<feature type="region of interest" description="Disordered" evidence="11">
    <location>
        <begin position="1"/>
        <end position="48"/>
    </location>
</feature>
<evidence type="ECO:0000313" key="13">
    <source>
        <dbReference type="EMBL" id="CAG8954362.1"/>
    </source>
</evidence>
<evidence type="ECO:0000256" key="5">
    <source>
        <dbReference type="ARBA" id="ARBA00022777"/>
    </source>
</evidence>
<feature type="compositionally biased region" description="Low complexity" evidence="11">
    <location>
        <begin position="27"/>
        <end position="40"/>
    </location>
</feature>
<feature type="compositionally biased region" description="Basic and acidic residues" evidence="11">
    <location>
        <begin position="1009"/>
        <end position="1021"/>
    </location>
</feature>
<feature type="binding site" evidence="9">
    <location>
        <position position="1603"/>
    </location>
    <ligand>
        <name>ATP</name>
        <dbReference type="ChEBI" id="CHEBI:30616"/>
    </ligand>
</feature>
<feature type="compositionally biased region" description="Polar residues" evidence="11">
    <location>
        <begin position="909"/>
        <end position="922"/>
    </location>
</feature>
<feature type="compositionally biased region" description="Low complexity" evidence="11">
    <location>
        <begin position="896"/>
        <end position="908"/>
    </location>
</feature>
<evidence type="ECO:0000256" key="9">
    <source>
        <dbReference type="PROSITE-ProRule" id="PRU10141"/>
    </source>
</evidence>
<evidence type="ECO:0000256" key="7">
    <source>
        <dbReference type="ARBA" id="ARBA00047919"/>
    </source>
</evidence>
<feature type="compositionally biased region" description="Polar residues" evidence="11">
    <location>
        <begin position="328"/>
        <end position="343"/>
    </location>
</feature>
<dbReference type="Proteomes" id="UP000696280">
    <property type="component" value="Unassembled WGS sequence"/>
</dbReference>
<dbReference type="GO" id="GO:0004709">
    <property type="term" value="F:MAP kinase kinase kinase activity"/>
    <property type="evidence" value="ECO:0007669"/>
    <property type="project" value="UniProtKB-ARBA"/>
</dbReference>
<feature type="compositionally biased region" description="Pro residues" evidence="11">
    <location>
        <begin position="143"/>
        <end position="168"/>
    </location>
</feature>
<dbReference type="PANTHER" id="PTHR48016">
    <property type="entry name" value="MAP KINASE KINASE KINASE SSK2-RELATED-RELATED"/>
    <property type="match status" value="1"/>
</dbReference>
<dbReference type="InterPro" id="IPR017441">
    <property type="entry name" value="Protein_kinase_ATP_BS"/>
</dbReference>
<evidence type="ECO:0000256" key="3">
    <source>
        <dbReference type="ARBA" id="ARBA00022679"/>
    </source>
</evidence>
<feature type="compositionally biased region" description="Polar residues" evidence="11">
    <location>
        <begin position="479"/>
        <end position="494"/>
    </location>
</feature>
<feature type="compositionally biased region" description="Polar residues" evidence="11">
    <location>
        <begin position="1518"/>
        <end position="1529"/>
    </location>
</feature>
<organism evidence="13 14">
    <name type="scientific">Hymenoscyphus fraxineus</name>
    <dbReference type="NCBI Taxonomy" id="746836"/>
    <lineage>
        <taxon>Eukaryota</taxon>
        <taxon>Fungi</taxon>
        <taxon>Dikarya</taxon>
        <taxon>Ascomycota</taxon>
        <taxon>Pezizomycotina</taxon>
        <taxon>Leotiomycetes</taxon>
        <taxon>Helotiales</taxon>
        <taxon>Helotiaceae</taxon>
        <taxon>Hymenoscyphus</taxon>
    </lineage>
</organism>
<evidence type="ECO:0000256" key="4">
    <source>
        <dbReference type="ARBA" id="ARBA00022741"/>
    </source>
</evidence>
<proteinExistence type="inferred from homology"/>
<feature type="compositionally biased region" description="Low complexity" evidence="11">
    <location>
        <begin position="1066"/>
        <end position="1076"/>
    </location>
</feature>
<feature type="compositionally biased region" description="Polar residues" evidence="11">
    <location>
        <begin position="1214"/>
        <end position="1225"/>
    </location>
</feature>
<evidence type="ECO:0000256" key="8">
    <source>
        <dbReference type="ARBA" id="ARBA00048130"/>
    </source>
</evidence>
<feature type="compositionally biased region" description="Pro residues" evidence="11">
    <location>
        <begin position="231"/>
        <end position="244"/>
    </location>
</feature>
<feature type="region of interest" description="Disordered" evidence="11">
    <location>
        <begin position="460"/>
        <end position="527"/>
    </location>
</feature>
<feature type="compositionally biased region" description="Polar residues" evidence="11">
    <location>
        <begin position="10"/>
        <end position="26"/>
    </location>
</feature>
<dbReference type="EMBL" id="CAJVRL010000056">
    <property type="protein sequence ID" value="CAG8954362.1"/>
    <property type="molecule type" value="Genomic_DNA"/>
</dbReference>
<feature type="region of interest" description="Disordered" evidence="11">
    <location>
        <begin position="1444"/>
        <end position="1473"/>
    </location>
</feature>
<dbReference type="PROSITE" id="PS00108">
    <property type="entry name" value="PROTEIN_KINASE_ST"/>
    <property type="match status" value="1"/>
</dbReference>
<evidence type="ECO:0000256" key="2">
    <source>
        <dbReference type="ARBA" id="ARBA00012411"/>
    </source>
</evidence>
<evidence type="ECO:0000256" key="1">
    <source>
        <dbReference type="ARBA" id="ARBA00006529"/>
    </source>
</evidence>
<sequence>MNHQKGRPRASSTRSNISNHSELTTGSSSRPQPSPRRAPSNNDRDLSVPLYLNDVPTLTTHSSSNLLIPLYGVGGSGSPYPTIAASSAPSRPRSRSAVTTADPLPSPLFAPPSPYRPSPSTRASPGAMYQPGQRVPDASRQYVPPPPPMSPPSQPHMMSLPPPPPRPPTGQSHQHPGVMIPPPPGPPPGGSQSNWQGSWGRTYDARGFPLPPPPPSSGQHQAYNPSQPYATQPPPPLSIPPPPSSELQMSATYIPGGDSFGPGVGIPGFSGGRDSMYMKIDSAEFTAVSESARKEALDDGSSWYSDRDRSYQTSSTRYPNVHLPEYTPTPTSSNANSQMSNRGPSSISTATLPSSSTSNTPISPHEAGSQWSMERVLLWLASNQFSNDWQETFKALNIYGSMFLELGSGHGGRGNFGMMHQQVYPRLAKECSNSGTGWDQAREREEGKRMRRLIRGIVTGRSTDLSKSSHVRRASSSANVQSAGTEGTLESSPNLGRDAHVVTPNTANGDDSPGKSMFKSGLGPSRKISVRSTTMPILGANTNNSDGGQNRNAHRNVLRNIDSEGRRHSPIAGESDNTLKGGLRVDGSPKSGSPSGTFATLYSPNNLSASPRFPSHRSNNSTDSTSSNAAIYGSGIPPGAAQVLRGGMGGAVGETNLVRNQESRRHGVDGTRPSPLEPGSLDHPVSAKESKGFLMKHFRKKKKDDGGAPSPEDTNLESPTSPYASFKPSILGNGKVSNSSETSLDRPLSTFSASEYDRFAGGYKSRRQGRTFVLATMDGWNYRMCDISDTDHPAEIRSSICNQMGIHNPDLAHLYVTELGRSEHDEPLDDKNLLVQRRKNADQPGGLKFYIRTATSLTSPGLGLNFGNKGLSPGLSPGLPAGTPIDEDTYAKLNGTRTRSSSSPPTSRQNTLKANAPSTSRDAPSVPMIDQNDVLQNRLRQFKATQENGESQLSEAEKEALMKTAINDHRADMERKQKAYEEKKRANKEANISADGSFGIVGRTVDFDQPRLSPFEDKKPDSLYPQRRPPPPPAESATLIKANSLSKKSGQTRLSVESVDSEGRRLSGSGLSGPPETAWTPQEQPRRIPESPQVAGGIAAALIGMGSRLGGVGRPIPGNTSSPSINRTPPGSSGQGDRGRSAMTSVDYTNSGRSSPRSLSGTPGSTTWSKGETAFVVPDYREDDVSGRDRSLSLKIPQKSSATNLRLDDIKKVTSPSELSPTSAHHNAGLTAPGNRKSYGPNFDFTDDASIVFEKSPMPGEQEDSDDDSDDGLFAVPLAARKLSAKPSIRRDLSGDGASGNDDVVGKKPNLTIKTSRSKKGLSVSFTSPQQSASSINGKTPEFDDDSTRSSTRRARRTPGLASEGGWSAESTEEMNAKLLRRESFAREDVWANRPPAEALINHLDDFFPNLDLDQPVLEEGTTSPIQEHDDTLEQLAAAQAGMSITTSGPSRLDSIRNSSYTESDTLGSDESTLKALERPGSIQSIAQRNVRRSGGLGRMKSIREVAKGAHEAHKRFTSTTPMPASGPSSMILRRKSTKMFGANIVQIKPQRGSMLLPQIPQDTIPKRQATFRWFKGQLIGKGTYGRVYLGMNATTGEFLAVKQVEVSAKAAGNDKEKMREMVAALDIEIDTMQHLDHVNIVQYLGCERKETSISIFLEYISGGSVGSCLRKHGKFEEQVVSSLTRQTLAGLEYLHREGILHRDLKADNILLDLDGTCKISDFGISKKSDNIYGNDASNNMQGSVFWMAPEVVRSQGQGYSAKVDIWSLGCVVLEMFAGRRPWSKEETVGAIYKLGSLNEAPPVPDDVSREISPIAVAFMADCFTIVPSERPTAQTLLSEHPFCYIDQNYNFLDTNLYAKIRGAY</sequence>
<dbReference type="PANTHER" id="PTHR48016:SF48">
    <property type="entry name" value="SERINE_THREONINE-PROTEIN KINASE BCK1_SLK1_SSP31"/>
    <property type="match status" value="1"/>
</dbReference>
<keyword evidence="14" id="KW-1185">Reference proteome</keyword>
<evidence type="ECO:0000259" key="12">
    <source>
        <dbReference type="PROSITE" id="PS50011"/>
    </source>
</evidence>
<feature type="compositionally biased region" description="Polar residues" evidence="11">
    <location>
        <begin position="1324"/>
        <end position="1338"/>
    </location>
</feature>
<keyword evidence="10" id="KW-0175">Coiled coil</keyword>
<keyword evidence="4 9" id="KW-0547">Nucleotide-binding</keyword>
<dbReference type="Pfam" id="PF00069">
    <property type="entry name" value="Pkinase"/>
    <property type="match status" value="1"/>
</dbReference>
<keyword evidence="5" id="KW-0418">Kinase</keyword>
<feature type="region of interest" description="Disordered" evidence="11">
    <location>
        <begin position="1107"/>
        <end position="1170"/>
    </location>
</feature>
<feature type="compositionally biased region" description="Polar residues" evidence="11">
    <location>
        <begin position="1041"/>
        <end position="1055"/>
    </location>
</feature>
<feature type="compositionally biased region" description="Polar residues" evidence="11">
    <location>
        <begin position="1118"/>
        <end position="1132"/>
    </location>
</feature>
<comment type="catalytic activity">
    <reaction evidence="7">
        <text>L-threonyl-[protein] + ATP = O-phospho-L-threonyl-[protein] + ADP + H(+)</text>
        <dbReference type="Rhea" id="RHEA:46608"/>
        <dbReference type="Rhea" id="RHEA-COMP:11060"/>
        <dbReference type="Rhea" id="RHEA-COMP:11605"/>
        <dbReference type="ChEBI" id="CHEBI:15378"/>
        <dbReference type="ChEBI" id="CHEBI:30013"/>
        <dbReference type="ChEBI" id="CHEBI:30616"/>
        <dbReference type="ChEBI" id="CHEBI:61977"/>
        <dbReference type="ChEBI" id="CHEBI:456216"/>
        <dbReference type="EC" id="2.7.11.24"/>
    </reaction>
    <physiologicalReaction direction="left-to-right" evidence="7">
        <dbReference type="Rhea" id="RHEA:46609"/>
    </physiologicalReaction>
</comment>
<feature type="region of interest" description="Disordered" evidence="11">
    <location>
        <begin position="658"/>
        <end position="687"/>
    </location>
</feature>
<comment type="catalytic activity">
    <reaction evidence="8">
        <text>L-seryl-[protein] + ATP = O-phospho-L-seryl-[protein] + ADP + H(+)</text>
        <dbReference type="Rhea" id="RHEA:17989"/>
        <dbReference type="Rhea" id="RHEA-COMP:9863"/>
        <dbReference type="Rhea" id="RHEA-COMP:11604"/>
        <dbReference type="ChEBI" id="CHEBI:15378"/>
        <dbReference type="ChEBI" id="CHEBI:29999"/>
        <dbReference type="ChEBI" id="CHEBI:30616"/>
        <dbReference type="ChEBI" id="CHEBI:83421"/>
        <dbReference type="ChEBI" id="CHEBI:456216"/>
        <dbReference type="EC" id="2.7.11.24"/>
    </reaction>
    <physiologicalReaction direction="left-to-right" evidence="8">
        <dbReference type="Rhea" id="RHEA:17990"/>
    </physiologicalReaction>
</comment>
<feature type="compositionally biased region" description="Pro residues" evidence="11">
    <location>
        <begin position="179"/>
        <end position="189"/>
    </location>
</feature>
<comment type="similarity">
    <text evidence="1">Belongs to the protein kinase superfamily. STE Ser/Thr protein kinase family. MAP kinase kinase kinase subfamily.</text>
</comment>